<dbReference type="RefSeq" id="WP_354011186.1">
    <property type="nucleotide sequence ID" value="NZ_JBEWTA010000001.1"/>
</dbReference>
<dbReference type="EMBL" id="JBEWTB010000002">
    <property type="protein sequence ID" value="MET4756905.1"/>
    <property type="molecule type" value="Genomic_DNA"/>
</dbReference>
<evidence type="ECO:0008006" key="4">
    <source>
        <dbReference type="Google" id="ProtNLM"/>
    </source>
</evidence>
<keyword evidence="1" id="KW-0812">Transmembrane</keyword>
<comment type="caution">
    <text evidence="2">The sequence shown here is derived from an EMBL/GenBank/DDBJ whole genome shotgun (WGS) entry which is preliminary data.</text>
</comment>
<proteinExistence type="predicted"/>
<dbReference type="PROSITE" id="PS51257">
    <property type="entry name" value="PROKAR_LIPOPROTEIN"/>
    <property type="match status" value="1"/>
</dbReference>
<name>A0ABV2SGN0_9GAMM</name>
<evidence type="ECO:0000256" key="1">
    <source>
        <dbReference type="SAM" id="Phobius"/>
    </source>
</evidence>
<organism evidence="2 3">
    <name type="scientific">Endozoicomonas lisbonensis</name>
    <dbReference type="NCBI Taxonomy" id="3120522"/>
    <lineage>
        <taxon>Bacteria</taxon>
        <taxon>Pseudomonadati</taxon>
        <taxon>Pseudomonadota</taxon>
        <taxon>Gammaproteobacteria</taxon>
        <taxon>Oceanospirillales</taxon>
        <taxon>Endozoicomonadaceae</taxon>
        <taxon>Endozoicomonas</taxon>
    </lineage>
</organism>
<keyword evidence="3" id="KW-1185">Reference proteome</keyword>
<sequence length="169" mass="17818">MQYKQFGLGLILSGTLFIAGCASVVSESSYPVALQSTPSGASFTITDQNGQVIHTGTTPGTVTLKSGAGYFSAANYTVQFKKPGYNGSTITVSSTMDGWFMGNILLGGLIGMLIVDPITGAMWKLPPTATAELNEALVTKPMGEKELTIKTLSEVPPELQDEMVPVYSQ</sequence>
<keyword evidence="1" id="KW-0472">Membrane</keyword>
<protein>
    <recommendedName>
        <fullName evidence="4">PEGA domain-containing protein</fullName>
    </recommendedName>
</protein>
<evidence type="ECO:0000313" key="2">
    <source>
        <dbReference type="EMBL" id="MET4756905.1"/>
    </source>
</evidence>
<evidence type="ECO:0000313" key="3">
    <source>
        <dbReference type="Proteomes" id="UP001549366"/>
    </source>
</evidence>
<reference evidence="2 3" key="1">
    <citation type="submission" date="2024-06" db="EMBL/GenBank/DDBJ databases">
        <title>Genomic Encyclopedia of Type Strains, Phase V (KMG-V): Genome sequencing to study the core and pangenomes of soil and plant-associated prokaryotes.</title>
        <authorList>
            <person name="Whitman W."/>
        </authorList>
    </citation>
    <scope>NUCLEOTIDE SEQUENCE [LARGE SCALE GENOMIC DNA]</scope>
    <source>
        <strain evidence="2 3">NE40</strain>
    </source>
</reference>
<dbReference type="Proteomes" id="UP001549366">
    <property type="component" value="Unassembled WGS sequence"/>
</dbReference>
<gene>
    <name evidence="2" type="ORF">V5J35_002097</name>
</gene>
<accession>A0ABV2SGN0</accession>
<feature type="transmembrane region" description="Helical" evidence="1">
    <location>
        <begin position="98"/>
        <end position="115"/>
    </location>
</feature>
<keyword evidence="1" id="KW-1133">Transmembrane helix</keyword>